<dbReference type="EMBL" id="CP110615">
    <property type="protein sequence ID" value="UZJ26235.1"/>
    <property type="molecule type" value="Genomic_DNA"/>
</dbReference>
<dbReference type="PROSITE" id="PS51704">
    <property type="entry name" value="GP_PDE"/>
    <property type="match status" value="1"/>
</dbReference>
<sequence>MFTDLGLTLVAHRGSGTGTGPAGTRENSLAAFRWAADQGAPWVELDVQASRDAGLVVRHDLRDATGYVSAADAVDWTARDLLTLERLHAELPSHVGIDVEVKVGLPSEDGSDATTTAALAFLAAHARERPWLLTSFDPTVVVRAHEHSVPTGWLTEDEASLHGSVAAAIRMRAHAVCPHVDAVLRNHPAEAPAEDVFEVARRFGVQVLVWGAVPAQVPALADLGVDAVCVDAVQETLHVLGEGPHR</sequence>
<accession>A0ABY6P3K5</accession>
<dbReference type="Proteomes" id="UP001164965">
    <property type="component" value="Chromosome"/>
</dbReference>
<dbReference type="InterPro" id="IPR017946">
    <property type="entry name" value="PLC-like_Pdiesterase_TIM-brl"/>
</dbReference>
<evidence type="ECO:0000256" key="1">
    <source>
        <dbReference type="ARBA" id="ARBA00022801"/>
    </source>
</evidence>
<feature type="domain" description="GP-PDE" evidence="2">
    <location>
        <begin position="7"/>
        <end position="240"/>
    </location>
</feature>
<dbReference type="RefSeq" id="WP_265384339.1">
    <property type="nucleotide sequence ID" value="NZ_CP110615.1"/>
</dbReference>
<keyword evidence="1" id="KW-0378">Hydrolase</keyword>
<name>A0ABY6P3K5_9NOCA</name>
<dbReference type="CDD" id="cd08556">
    <property type="entry name" value="GDPD"/>
    <property type="match status" value="1"/>
</dbReference>
<dbReference type="PANTHER" id="PTHR22958">
    <property type="entry name" value="GLYCEROPHOSPHORYL DIESTER PHOSPHODIESTERASE"/>
    <property type="match status" value="1"/>
</dbReference>
<keyword evidence="4" id="KW-1185">Reference proteome</keyword>
<dbReference type="InterPro" id="IPR030395">
    <property type="entry name" value="GP_PDE_dom"/>
</dbReference>
<dbReference type="SUPFAM" id="SSF51695">
    <property type="entry name" value="PLC-like phosphodiesterases"/>
    <property type="match status" value="1"/>
</dbReference>
<organism evidence="3 4">
    <name type="scientific">Rhodococcus antarcticus</name>
    <dbReference type="NCBI Taxonomy" id="2987751"/>
    <lineage>
        <taxon>Bacteria</taxon>
        <taxon>Bacillati</taxon>
        <taxon>Actinomycetota</taxon>
        <taxon>Actinomycetes</taxon>
        <taxon>Mycobacteriales</taxon>
        <taxon>Nocardiaceae</taxon>
        <taxon>Rhodococcus</taxon>
    </lineage>
</organism>
<dbReference type="Gene3D" id="3.20.20.190">
    <property type="entry name" value="Phosphatidylinositol (PI) phosphodiesterase"/>
    <property type="match status" value="1"/>
</dbReference>
<proteinExistence type="predicted"/>
<gene>
    <name evidence="3" type="ORF">RHODO2019_07455</name>
</gene>
<dbReference type="PANTHER" id="PTHR22958:SF1">
    <property type="entry name" value="GLYCEROPHOSPHOCHOLINE PHOSPHODIESTERASE GPCPD1"/>
    <property type="match status" value="1"/>
</dbReference>
<reference evidence="3" key="1">
    <citation type="submission" date="2022-10" db="EMBL/GenBank/DDBJ databases">
        <title>Rhodococcus sp.75.</title>
        <authorList>
            <person name="Sun M."/>
        </authorList>
    </citation>
    <scope>NUCLEOTIDE SEQUENCE</scope>
    <source>
        <strain evidence="3">75</strain>
    </source>
</reference>
<protein>
    <submittedName>
        <fullName evidence="3">Glycerophosphodiester phosphodiesterase</fullName>
    </submittedName>
</protein>
<evidence type="ECO:0000313" key="3">
    <source>
        <dbReference type="EMBL" id="UZJ26235.1"/>
    </source>
</evidence>
<dbReference type="Pfam" id="PF03009">
    <property type="entry name" value="GDPD"/>
    <property type="match status" value="1"/>
</dbReference>
<evidence type="ECO:0000259" key="2">
    <source>
        <dbReference type="PROSITE" id="PS51704"/>
    </source>
</evidence>
<evidence type="ECO:0000313" key="4">
    <source>
        <dbReference type="Proteomes" id="UP001164965"/>
    </source>
</evidence>
<dbReference type="InterPro" id="IPR051578">
    <property type="entry name" value="GDPD"/>
</dbReference>